<evidence type="ECO:0000313" key="3">
    <source>
        <dbReference type="EMBL" id="ELZ28241.1"/>
    </source>
</evidence>
<feature type="compositionally biased region" description="Basic and acidic residues" evidence="1">
    <location>
        <begin position="162"/>
        <end position="173"/>
    </location>
</feature>
<dbReference type="Proteomes" id="UP000011626">
    <property type="component" value="Unassembled WGS sequence"/>
</dbReference>
<sequence length="271" mass="29878">MIRAITDALGTLFDGGVLLFGVFAIYVGIKRVRHQVGVFDRSIVATGSIAESGMVAINARIEGPVTDALRSPFKRERGVLSKWQLKEFVGHELGSGHHWWGRGEGYKTVSFLVDDGSGPVRVEVSGEEELNGLELDLAGFPGDPVLEVAVSEAPPDHVREFTDEHELRERQPEADVPTWEDEQGDRRYFEETLASGDEVHVIGHAEPVDSDDPHAPVAKIVPADDGTFYLTDRRRKGAVKHQLKRATVYFFIGGICLWYGVAQFVPSIGFP</sequence>
<evidence type="ECO:0000256" key="2">
    <source>
        <dbReference type="SAM" id="Phobius"/>
    </source>
</evidence>
<keyword evidence="4" id="KW-1185">Reference proteome</keyword>
<reference evidence="3 4" key="1">
    <citation type="journal article" date="2014" name="PLoS Genet.">
        <title>Phylogenetically driven sequencing of extremely halophilic archaea reveals strategies for static and dynamic osmo-response.</title>
        <authorList>
            <person name="Becker E.A."/>
            <person name="Seitzer P.M."/>
            <person name="Tritt A."/>
            <person name="Larsen D."/>
            <person name="Krusor M."/>
            <person name="Yao A.I."/>
            <person name="Wu D."/>
            <person name="Madern D."/>
            <person name="Eisen J.A."/>
            <person name="Darling A.E."/>
            <person name="Facciotti M.T."/>
        </authorList>
    </citation>
    <scope>NUCLEOTIDE SEQUENCE [LARGE SCALE GENOMIC DNA]</scope>
    <source>
        <strain evidence="3 4">2-9-1</strain>
    </source>
</reference>
<proteinExistence type="predicted"/>
<feature type="transmembrane region" description="Helical" evidence="2">
    <location>
        <begin position="246"/>
        <end position="265"/>
    </location>
</feature>
<dbReference type="eggNOG" id="arCOG06218">
    <property type="taxonomic scope" value="Archaea"/>
</dbReference>
<evidence type="ECO:0000256" key="1">
    <source>
        <dbReference type="SAM" id="MobiDB-lite"/>
    </source>
</evidence>
<feature type="transmembrane region" description="Helical" evidence="2">
    <location>
        <begin position="12"/>
        <end position="29"/>
    </location>
</feature>
<name>M0CYD7_9EURY</name>
<accession>M0CYD7</accession>
<comment type="caution">
    <text evidence="3">The sequence shown here is derived from an EMBL/GenBank/DDBJ whole genome shotgun (WGS) entry which is preliminary data.</text>
</comment>
<dbReference type="EMBL" id="AOIU01000011">
    <property type="protein sequence ID" value="ELZ28241.1"/>
    <property type="molecule type" value="Genomic_DNA"/>
</dbReference>
<keyword evidence="2" id="KW-0472">Membrane</keyword>
<keyword evidence="2" id="KW-0812">Transmembrane</keyword>
<gene>
    <name evidence="3" type="ORF">C475_05530</name>
</gene>
<feature type="region of interest" description="Disordered" evidence="1">
    <location>
        <begin position="162"/>
        <end position="182"/>
    </location>
</feature>
<protein>
    <submittedName>
        <fullName evidence="3">Uncharacterized protein</fullName>
    </submittedName>
</protein>
<dbReference type="RefSeq" id="WP_006882778.1">
    <property type="nucleotide sequence ID" value="NZ_AOIU01000011.1"/>
</dbReference>
<dbReference type="AlphaFoldDB" id="M0CYD7"/>
<keyword evidence="2" id="KW-1133">Transmembrane helix</keyword>
<organism evidence="3 4">
    <name type="scientific">Halosimplex carlsbadense 2-9-1</name>
    <dbReference type="NCBI Taxonomy" id="797114"/>
    <lineage>
        <taxon>Archaea</taxon>
        <taxon>Methanobacteriati</taxon>
        <taxon>Methanobacteriota</taxon>
        <taxon>Stenosarchaea group</taxon>
        <taxon>Halobacteria</taxon>
        <taxon>Halobacteriales</taxon>
        <taxon>Haloarculaceae</taxon>
        <taxon>Halosimplex</taxon>
    </lineage>
</organism>
<dbReference type="OrthoDB" id="170690at2157"/>
<evidence type="ECO:0000313" key="4">
    <source>
        <dbReference type="Proteomes" id="UP000011626"/>
    </source>
</evidence>